<dbReference type="SUPFAM" id="SSF57850">
    <property type="entry name" value="RING/U-box"/>
    <property type="match status" value="1"/>
</dbReference>
<dbReference type="PROSITE" id="PS50089">
    <property type="entry name" value="ZF_RING_2"/>
    <property type="match status" value="1"/>
</dbReference>
<dbReference type="InterPro" id="IPR013083">
    <property type="entry name" value="Znf_RING/FYVE/PHD"/>
</dbReference>
<dbReference type="PANTHER" id="PTHR23041:SF78">
    <property type="entry name" value="E3 UBIQUITIN-PROTEIN LIGASE RNF4"/>
    <property type="match status" value="1"/>
</dbReference>
<feature type="region of interest" description="Disordered" evidence="5">
    <location>
        <begin position="543"/>
        <end position="614"/>
    </location>
</feature>
<dbReference type="Gene3D" id="3.30.40.10">
    <property type="entry name" value="Zinc/RING finger domain, C3HC4 (zinc finger)"/>
    <property type="match status" value="1"/>
</dbReference>
<reference evidence="7 8" key="1">
    <citation type="submission" date="2024-06" db="EMBL/GenBank/DDBJ databases">
        <title>A chromosome-level genome assembly of beet webworm, Loxostege sticticalis.</title>
        <authorList>
            <person name="Zhang Y."/>
        </authorList>
    </citation>
    <scope>NUCLEOTIDE SEQUENCE [LARGE SCALE GENOMIC DNA]</scope>
    <source>
        <strain evidence="7">AQ028</strain>
        <tissue evidence="7">Male pupae</tissue>
    </source>
</reference>
<proteinExistence type="predicted"/>
<evidence type="ECO:0000313" key="8">
    <source>
        <dbReference type="Proteomes" id="UP001549921"/>
    </source>
</evidence>
<keyword evidence="1" id="KW-0479">Metal-binding</keyword>
<protein>
    <recommendedName>
        <fullName evidence="6">RING-type domain-containing protein</fullName>
    </recommendedName>
</protein>
<comment type="caution">
    <text evidence="7">The sequence shown here is derived from an EMBL/GenBank/DDBJ whole genome shotgun (WGS) entry which is preliminary data.</text>
</comment>
<evidence type="ECO:0000256" key="5">
    <source>
        <dbReference type="SAM" id="MobiDB-lite"/>
    </source>
</evidence>
<feature type="region of interest" description="Disordered" evidence="5">
    <location>
        <begin position="1"/>
        <end position="137"/>
    </location>
</feature>
<feature type="compositionally biased region" description="Low complexity" evidence="5">
    <location>
        <begin position="108"/>
        <end position="120"/>
    </location>
</feature>
<dbReference type="AlphaFoldDB" id="A0ABD0TMB5"/>
<dbReference type="PROSITE" id="PS00518">
    <property type="entry name" value="ZF_RING_1"/>
    <property type="match status" value="1"/>
</dbReference>
<dbReference type="InterPro" id="IPR017907">
    <property type="entry name" value="Znf_RING_CS"/>
</dbReference>
<feature type="compositionally biased region" description="Polar residues" evidence="5">
    <location>
        <begin position="544"/>
        <end position="567"/>
    </location>
</feature>
<dbReference type="GO" id="GO:0008270">
    <property type="term" value="F:zinc ion binding"/>
    <property type="evidence" value="ECO:0007669"/>
    <property type="project" value="UniProtKB-KW"/>
</dbReference>
<organism evidence="7 8">
    <name type="scientific">Loxostege sticticalis</name>
    <name type="common">Beet webworm moth</name>
    <dbReference type="NCBI Taxonomy" id="481309"/>
    <lineage>
        <taxon>Eukaryota</taxon>
        <taxon>Metazoa</taxon>
        <taxon>Ecdysozoa</taxon>
        <taxon>Arthropoda</taxon>
        <taxon>Hexapoda</taxon>
        <taxon>Insecta</taxon>
        <taxon>Pterygota</taxon>
        <taxon>Neoptera</taxon>
        <taxon>Endopterygota</taxon>
        <taxon>Lepidoptera</taxon>
        <taxon>Glossata</taxon>
        <taxon>Ditrysia</taxon>
        <taxon>Pyraloidea</taxon>
        <taxon>Crambidae</taxon>
        <taxon>Pyraustinae</taxon>
        <taxon>Loxostege</taxon>
    </lineage>
</organism>
<feature type="compositionally biased region" description="Polar residues" evidence="5">
    <location>
        <begin position="52"/>
        <end position="64"/>
    </location>
</feature>
<dbReference type="EMBL" id="JBEDNZ010000003">
    <property type="protein sequence ID" value="KAL0850429.1"/>
    <property type="molecule type" value="Genomic_DNA"/>
</dbReference>
<feature type="region of interest" description="Disordered" evidence="5">
    <location>
        <begin position="153"/>
        <end position="223"/>
    </location>
</feature>
<accession>A0ABD0TMB5</accession>
<evidence type="ECO:0000256" key="2">
    <source>
        <dbReference type="ARBA" id="ARBA00022771"/>
    </source>
</evidence>
<evidence type="ECO:0000256" key="1">
    <source>
        <dbReference type="ARBA" id="ARBA00022723"/>
    </source>
</evidence>
<feature type="compositionally biased region" description="Basic and acidic residues" evidence="5">
    <location>
        <begin position="573"/>
        <end position="586"/>
    </location>
</feature>
<dbReference type="InterPro" id="IPR047134">
    <property type="entry name" value="RNF4"/>
</dbReference>
<dbReference type="Pfam" id="PF13923">
    <property type="entry name" value="zf-C3HC4_2"/>
    <property type="match status" value="1"/>
</dbReference>
<dbReference type="Proteomes" id="UP001549921">
    <property type="component" value="Unassembled WGS sequence"/>
</dbReference>
<dbReference type="SMART" id="SM00184">
    <property type="entry name" value="RING"/>
    <property type="match status" value="1"/>
</dbReference>
<evidence type="ECO:0000256" key="4">
    <source>
        <dbReference type="PROSITE-ProRule" id="PRU00175"/>
    </source>
</evidence>
<feature type="region of interest" description="Disordered" evidence="5">
    <location>
        <begin position="675"/>
        <end position="707"/>
    </location>
</feature>
<name>A0ABD0TMB5_LOXSC</name>
<keyword evidence="2 4" id="KW-0863">Zinc-finger</keyword>
<feature type="region of interest" description="Disordered" evidence="5">
    <location>
        <begin position="628"/>
        <end position="650"/>
    </location>
</feature>
<feature type="compositionally biased region" description="Polar residues" evidence="5">
    <location>
        <begin position="590"/>
        <end position="599"/>
    </location>
</feature>
<feature type="domain" description="RING-type" evidence="6">
    <location>
        <begin position="713"/>
        <end position="754"/>
    </location>
</feature>
<evidence type="ECO:0000259" key="6">
    <source>
        <dbReference type="PROSITE" id="PS50089"/>
    </source>
</evidence>
<dbReference type="InterPro" id="IPR001841">
    <property type="entry name" value="Znf_RING"/>
</dbReference>
<dbReference type="PANTHER" id="PTHR23041">
    <property type="entry name" value="RING FINGER DOMAIN-CONTAINING"/>
    <property type="match status" value="1"/>
</dbReference>
<gene>
    <name evidence="7" type="ORF">ABMA28_012235</name>
</gene>
<sequence>MSEPKRKPKSENNKKPKSKITNNNNLANGERPKKRIVMRKSLLDDGIAKSKQLAQKQSTRSSSYGRPKVRNATKNDEVRLCGNGKPMPSLSELERMFDDSDDDEENKVTTPNNTTPSTPKKNPKPNPQEKLMSPTTITEIANKVLDLVSNISDPKELLEDGPPPRLIKPKKRRKPDKPYIVGCKDRPQVPQKPSVKFCKGDDKYGPDSEEISDDDLPKKRAKRGKKVNISKSIFNAKSDEIAARLKECEGESDGSSDSNKTVAYEYYTPINSGRPRSFSPIPSTSKDNETFVKNDQRFNESLISENLSKTNIEDEVEILETPCETIEINDPITYNNTSKYDGSIIEITDDGSTQVFDDKLIASNKTVDINDDDSLQVVDVKPDLNRDLTTDDNCVQVVDKKPASPIVVEDYYSNLDIENIPNDDVCEVIDIDEIIAENKKIIEKYNNTSNLDTVTLVDTSEINKTVGSNYSDKGSDSYLEETVQDSETGENDAATISNINSLTNEQPSVIFVNNEESLSHRPIVENGSQDNNADIEVIDDSNYHPIQSDNRSRNQTDVGSLRNNQPFAPSHRCNCDTERRRMDQQHSHHLSNCTMSYPPQSNPPPRHSTSTTNNDSYQQQLKILTQFFKNRQRNGESRKRPSKKKTPRLSDNILSQHFMSMLQSMTNNMPTANTGSNRIQPSSHVPSPALTPSAVLTPTADTPEKSGKRIGDCPICMDSLSNKPIVSTICGHIFCMDCIKLSIRSNGNKCPTCRKALKKNNGYHQIFL</sequence>
<evidence type="ECO:0000313" key="7">
    <source>
        <dbReference type="EMBL" id="KAL0850429.1"/>
    </source>
</evidence>
<keyword evidence="3" id="KW-0862">Zinc</keyword>
<feature type="compositionally biased region" description="Polar residues" evidence="5">
    <location>
        <begin position="675"/>
        <end position="685"/>
    </location>
</feature>
<evidence type="ECO:0000256" key="3">
    <source>
        <dbReference type="ARBA" id="ARBA00022833"/>
    </source>
</evidence>